<dbReference type="Proteomes" id="UP000490939">
    <property type="component" value="Unassembled WGS sequence"/>
</dbReference>
<evidence type="ECO:0000313" key="3">
    <source>
        <dbReference type="Proteomes" id="UP000490939"/>
    </source>
</evidence>
<dbReference type="EMBL" id="WNWR01000505">
    <property type="protein sequence ID" value="KAE9976216.1"/>
    <property type="molecule type" value="Genomic_DNA"/>
</dbReference>
<dbReference type="AlphaFoldDB" id="A0A8H3UT62"/>
<name>A0A8H3UT62_VENIN</name>
<comment type="caution">
    <text evidence="2">The sequence shown here is derived from an EMBL/GenBank/DDBJ whole genome shotgun (WGS) entry which is preliminary data.</text>
</comment>
<keyword evidence="1" id="KW-0732">Signal</keyword>
<accession>A0A8H3UT62</accession>
<keyword evidence="3" id="KW-1185">Reference proteome</keyword>
<protein>
    <submittedName>
        <fullName evidence="2">Uncharacterized protein</fullName>
    </submittedName>
</protein>
<sequence length="52" mass="5634">MKVVLTLATVLLAGTVYADYSTCQNGAKSGLCVMHFDSGGEIPGWRKRLCRD</sequence>
<feature type="signal peptide" evidence="1">
    <location>
        <begin position="1"/>
        <end position="18"/>
    </location>
</feature>
<proteinExistence type="predicted"/>
<gene>
    <name evidence="2" type="ORF">EG327_008204</name>
</gene>
<organism evidence="2 3">
    <name type="scientific">Venturia inaequalis</name>
    <name type="common">Apple scab fungus</name>
    <dbReference type="NCBI Taxonomy" id="5025"/>
    <lineage>
        <taxon>Eukaryota</taxon>
        <taxon>Fungi</taxon>
        <taxon>Dikarya</taxon>
        <taxon>Ascomycota</taxon>
        <taxon>Pezizomycotina</taxon>
        <taxon>Dothideomycetes</taxon>
        <taxon>Pleosporomycetidae</taxon>
        <taxon>Venturiales</taxon>
        <taxon>Venturiaceae</taxon>
        <taxon>Venturia</taxon>
    </lineage>
</organism>
<feature type="chain" id="PRO_5034687497" evidence="1">
    <location>
        <begin position="19"/>
        <end position="52"/>
    </location>
</feature>
<evidence type="ECO:0000313" key="2">
    <source>
        <dbReference type="EMBL" id="KAE9976216.1"/>
    </source>
</evidence>
<reference evidence="2 3" key="1">
    <citation type="submission" date="2019-07" db="EMBL/GenBank/DDBJ databases">
        <title>Venturia inaequalis Genome Resource.</title>
        <authorList>
            <person name="Lichtner F.J."/>
        </authorList>
    </citation>
    <scope>NUCLEOTIDE SEQUENCE [LARGE SCALE GENOMIC DNA]</scope>
    <source>
        <strain evidence="2 3">DMI_063113</strain>
    </source>
</reference>
<evidence type="ECO:0000256" key="1">
    <source>
        <dbReference type="SAM" id="SignalP"/>
    </source>
</evidence>